<keyword evidence="2" id="KW-1185">Reference proteome</keyword>
<evidence type="ECO:0008006" key="3">
    <source>
        <dbReference type="Google" id="ProtNLM"/>
    </source>
</evidence>
<organism evidence="1 2">
    <name type="scientific">Ramalina farinacea</name>
    <dbReference type="NCBI Taxonomy" id="258253"/>
    <lineage>
        <taxon>Eukaryota</taxon>
        <taxon>Fungi</taxon>
        <taxon>Dikarya</taxon>
        <taxon>Ascomycota</taxon>
        <taxon>Pezizomycotina</taxon>
        <taxon>Lecanoromycetes</taxon>
        <taxon>OSLEUM clade</taxon>
        <taxon>Lecanoromycetidae</taxon>
        <taxon>Lecanorales</taxon>
        <taxon>Lecanorineae</taxon>
        <taxon>Ramalinaceae</taxon>
        <taxon>Ramalina</taxon>
    </lineage>
</organism>
<dbReference type="SUPFAM" id="SSF54427">
    <property type="entry name" value="NTF2-like"/>
    <property type="match status" value="1"/>
</dbReference>
<comment type="caution">
    <text evidence="1">The sequence shown here is derived from an EMBL/GenBank/DDBJ whole genome shotgun (WGS) entry which is preliminary data.</text>
</comment>
<proteinExistence type="predicted"/>
<evidence type="ECO:0000313" key="1">
    <source>
        <dbReference type="EMBL" id="MDI1488687.1"/>
    </source>
</evidence>
<protein>
    <recommendedName>
        <fullName evidence="3">SnoaL-like domain-containing protein</fullName>
    </recommendedName>
</protein>
<reference evidence="1" key="1">
    <citation type="journal article" date="2023" name="Genome Biol. Evol.">
        <title>First Whole Genome Sequence and Flow Cytometry Genome Size Data for the Lichen-Forming Fungus Ramalina farinacea (Ascomycota).</title>
        <authorList>
            <person name="Llewellyn T."/>
            <person name="Mian S."/>
            <person name="Hill R."/>
            <person name="Leitch I.J."/>
            <person name="Gaya E."/>
        </authorList>
    </citation>
    <scope>NUCLEOTIDE SEQUENCE</scope>
    <source>
        <strain evidence="1">LIQ254RAFAR</strain>
    </source>
</reference>
<gene>
    <name evidence="1" type="ORF">OHK93_007963</name>
</gene>
<dbReference type="EMBL" id="JAPUFD010000008">
    <property type="protein sequence ID" value="MDI1488687.1"/>
    <property type="molecule type" value="Genomic_DNA"/>
</dbReference>
<dbReference type="Proteomes" id="UP001161017">
    <property type="component" value="Unassembled WGS sequence"/>
</dbReference>
<dbReference type="InterPro" id="IPR032710">
    <property type="entry name" value="NTF2-like_dom_sf"/>
</dbReference>
<evidence type="ECO:0000313" key="2">
    <source>
        <dbReference type="Proteomes" id="UP001161017"/>
    </source>
</evidence>
<accession>A0AA43TY37</accession>
<dbReference type="Gene3D" id="3.10.450.50">
    <property type="match status" value="1"/>
</dbReference>
<name>A0AA43TY37_9LECA</name>
<sequence>MSTAKQNITSLLLKYQFALNTASVPLATSLYHPTDSICMPPNAPVGSFAGPEGITKAYEFFFSMIKFDVKFEIHEIVYVTPDSLDPPIMATKPMDGENGQWAFARTESKGTSDVKGRGPGSEGNQELFVLKKVVDGKQAGDEFGGWRIARYCFNSTNPPPGGQVSA</sequence>
<dbReference type="AlphaFoldDB" id="A0AA43TY37"/>